<dbReference type="EMBL" id="JAUEPU010000104">
    <property type="protein sequence ID" value="KAK0478014.1"/>
    <property type="molecule type" value="Genomic_DNA"/>
</dbReference>
<reference evidence="1" key="1">
    <citation type="submission" date="2023-06" db="EMBL/GenBank/DDBJ databases">
        <authorList>
            <consortium name="Lawrence Berkeley National Laboratory"/>
            <person name="Ahrendt S."/>
            <person name="Sahu N."/>
            <person name="Indic B."/>
            <person name="Wong-Bajracharya J."/>
            <person name="Merenyi Z."/>
            <person name="Ke H.-M."/>
            <person name="Monk M."/>
            <person name="Kocsube S."/>
            <person name="Drula E."/>
            <person name="Lipzen A."/>
            <person name="Balint B."/>
            <person name="Henrissat B."/>
            <person name="Andreopoulos B."/>
            <person name="Martin F.M."/>
            <person name="Harder C.B."/>
            <person name="Rigling D."/>
            <person name="Ford K.L."/>
            <person name="Foster G.D."/>
            <person name="Pangilinan J."/>
            <person name="Papanicolaou A."/>
            <person name="Barry K."/>
            <person name="LaButti K."/>
            <person name="Viragh M."/>
            <person name="Koriabine M."/>
            <person name="Yan M."/>
            <person name="Riley R."/>
            <person name="Champramary S."/>
            <person name="Plett K.L."/>
            <person name="Tsai I.J."/>
            <person name="Slot J."/>
            <person name="Sipos G."/>
            <person name="Plett J."/>
            <person name="Nagy L.G."/>
            <person name="Grigoriev I.V."/>
        </authorList>
    </citation>
    <scope>NUCLEOTIDE SEQUENCE</scope>
    <source>
        <strain evidence="1">HWK02</strain>
    </source>
</reference>
<dbReference type="AlphaFoldDB" id="A0AA39P5U3"/>
<comment type="caution">
    <text evidence="1">The sequence shown here is derived from an EMBL/GenBank/DDBJ whole genome shotgun (WGS) entry which is preliminary data.</text>
</comment>
<sequence>MSSTLHDVDDDVLGVICSIFDKNENMWKVATDAIESRLASTALDVVSRETRSNDSMPSVLPGRLAELLLMPFRQLPRTLVFIFEETQAQAFEDESGTARIELTTVTTLVVSPYFEFMVPLCPNVEYVACHDWSWLHSQRGAHSREHSYELIVATGRAKMLQHFEMGERWSVDLLKDG</sequence>
<proteinExistence type="predicted"/>
<dbReference type="Proteomes" id="UP001175228">
    <property type="component" value="Unassembled WGS sequence"/>
</dbReference>
<evidence type="ECO:0000313" key="1">
    <source>
        <dbReference type="EMBL" id="KAK0478014.1"/>
    </source>
</evidence>
<evidence type="ECO:0000313" key="2">
    <source>
        <dbReference type="Proteomes" id="UP001175228"/>
    </source>
</evidence>
<keyword evidence="2" id="KW-1185">Reference proteome</keyword>
<name>A0AA39P5U3_9AGAR</name>
<accession>A0AA39P5U3</accession>
<gene>
    <name evidence="1" type="ORF">EDD18DRAFT_1114492</name>
</gene>
<organism evidence="1 2">
    <name type="scientific">Armillaria luteobubalina</name>
    <dbReference type="NCBI Taxonomy" id="153913"/>
    <lineage>
        <taxon>Eukaryota</taxon>
        <taxon>Fungi</taxon>
        <taxon>Dikarya</taxon>
        <taxon>Basidiomycota</taxon>
        <taxon>Agaricomycotina</taxon>
        <taxon>Agaricomycetes</taxon>
        <taxon>Agaricomycetidae</taxon>
        <taxon>Agaricales</taxon>
        <taxon>Marasmiineae</taxon>
        <taxon>Physalacriaceae</taxon>
        <taxon>Armillaria</taxon>
    </lineage>
</organism>
<protein>
    <submittedName>
        <fullName evidence="1">Uncharacterized protein</fullName>
    </submittedName>
</protein>